<evidence type="ECO:0000313" key="17">
    <source>
        <dbReference type="Proteomes" id="UP000664081"/>
    </source>
</evidence>
<evidence type="ECO:0000313" key="15">
    <source>
        <dbReference type="Proteomes" id="UP000240400"/>
    </source>
</evidence>
<dbReference type="GeneID" id="66776722"/>
<evidence type="ECO:0000313" key="16">
    <source>
        <dbReference type="Proteomes" id="UP000254412"/>
    </source>
</evidence>
<dbReference type="NCBIfam" id="NF000840">
    <property type="entry name" value="PRK00071.1-3"/>
    <property type="match status" value="1"/>
</dbReference>
<keyword evidence="17" id="KW-1185">Reference proteome</keyword>
<accession>A0A2T4SAU7</accession>
<dbReference type="GO" id="GO:0009435">
    <property type="term" value="P:NAD+ biosynthetic process"/>
    <property type="evidence" value="ECO:0007669"/>
    <property type="project" value="UniProtKB-UniRule"/>
</dbReference>
<evidence type="ECO:0000313" key="12">
    <source>
        <dbReference type="EMBL" id="MBO1226065.1"/>
    </source>
</evidence>
<evidence type="ECO:0000259" key="11">
    <source>
        <dbReference type="Pfam" id="PF01467"/>
    </source>
</evidence>
<dbReference type="Proteomes" id="UP000664081">
    <property type="component" value="Unassembled WGS sequence"/>
</dbReference>
<dbReference type="RefSeq" id="WP_096809388.1">
    <property type="nucleotide sequence ID" value="NZ_BMCF01000002.1"/>
</dbReference>
<dbReference type="EMBL" id="PZHR01000027">
    <property type="protein sequence ID" value="PTK59184.1"/>
    <property type="molecule type" value="Genomic_DNA"/>
</dbReference>
<dbReference type="AlphaFoldDB" id="A0A2T4SAU7"/>
<dbReference type="NCBIfam" id="TIGR00482">
    <property type="entry name" value="nicotinate (nicotinamide) nucleotide adenylyltransferase"/>
    <property type="match status" value="1"/>
</dbReference>
<comment type="catalytic activity">
    <reaction evidence="9 10">
        <text>nicotinate beta-D-ribonucleotide + ATP + H(+) = deamido-NAD(+) + diphosphate</text>
        <dbReference type="Rhea" id="RHEA:22860"/>
        <dbReference type="ChEBI" id="CHEBI:15378"/>
        <dbReference type="ChEBI" id="CHEBI:30616"/>
        <dbReference type="ChEBI" id="CHEBI:33019"/>
        <dbReference type="ChEBI" id="CHEBI:57502"/>
        <dbReference type="ChEBI" id="CHEBI:58437"/>
        <dbReference type="EC" id="2.7.7.18"/>
    </reaction>
</comment>
<feature type="domain" description="Cytidyltransferase-like" evidence="11">
    <location>
        <begin position="7"/>
        <end position="163"/>
    </location>
</feature>
<reference evidence="12 17" key="4">
    <citation type="submission" date="2021-03" db="EMBL/GenBank/DDBJ databases">
        <title>Staphylococci and Mammaliicocci in bats.</title>
        <authorList>
            <person name="Fountain K."/>
        </authorList>
    </citation>
    <scope>NUCLEOTIDE SEQUENCE [LARGE SCALE GENOMIC DNA]</scope>
    <source>
        <strain evidence="12 17">18_1_E_SW</strain>
    </source>
</reference>
<dbReference type="InterPro" id="IPR014729">
    <property type="entry name" value="Rossmann-like_a/b/a_fold"/>
</dbReference>
<evidence type="ECO:0000256" key="10">
    <source>
        <dbReference type="HAMAP-Rule" id="MF_00244"/>
    </source>
</evidence>
<dbReference type="PANTHER" id="PTHR39321:SF3">
    <property type="entry name" value="PHOSPHOPANTETHEINE ADENYLYLTRANSFERASE"/>
    <property type="match status" value="1"/>
</dbReference>
<dbReference type="GO" id="GO:0005524">
    <property type="term" value="F:ATP binding"/>
    <property type="evidence" value="ECO:0007669"/>
    <property type="project" value="UniProtKB-KW"/>
</dbReference>
<keyword evidence="5 10" id="KW-0548">Nucleotidyltransferase</keyword>
<evidence type="ECO:0000313" key="13">
    <source>
        <dbReference type="EMBL" id="PTK59184.1"/>
    </source>
</evidence>
<comment type="function">
    <text evidence="1 10">Catalyzes the reversible adenylation of nicotinate mononucleotide (NaMN) to nicotinic acid adenine dinucleotide (NaAD).</text>
</comment>
<dbReference type="Proteomes" id="UP000254412">
    <property type="component" value="Unassembled WGS sequence"/>
</dbReference>
<reference evidence="14 16" key="3">
    <citation type="submission" date="2018-06" db="EMBL/GenBank/DDBJ databases">
        <authorList>
            <consortium name="Pathogen Informatics"/>
            <person name="Doyle S."/>
        </authorList>
    </citation>
    <scope>NUCLEOTIDE SEQUENCE [LARGE SCALE GENOMIC DNA]</scope>
    <source>
        <strain evidence="14 16">NCTC13834</strain>
    </source>
</reference>
<comment type="similarity">
    <text evidence="10">Belongs to the NadD family.</text>
</comment>
<dbReference type="CDD" id="cd02165">
    <property type="entry name" value="NMNAT"/>
    <property type="match status" value="1"/>
</dbReference>
<evidence type="ECO:0000256" key="3">
    <source>
        <dbReference type="ARBA" id="ARBA00022642"/>
    </source>
</evidence>
<dbReference type="HAMAP" id="MF_00244">
    <property type="entry name" value="NaMN_adenylyltr"/>
    <property type="match status" value="1"/>
</dbReference>
<keyword evidence="7 10" id="KW-0067">ATP-binding</keyword>
<evidence type="ECO:0000256" key="4">
    <source>
        <dbReference type="ARBA" id="ARBA00022679"/>
    </source>
</evidence>
<gene>
    <name evidence="10 13" type="primary">nadD</name>
    <name evidence="13" type="ORF">BUZ61_06705</name>
    <name evidence="12" type="ORF">J3T88_01840</name>
    <name evidence="14" type="ORF">NCTC13834_01333</name>
</gene>
<evidence type="ECO:0000256" key="7">
    <source>
        <dbReference type="ARBA" id="ARBA00022840"/>
    </source>
</evidence>
<dbReference type="GO" id="GO:0004515">
    <property type="term" value="F:nicotinate-nucleotide adenylyltransferase activity"/>
    <property type="evidence" value="ECO:0007669"/>
    <property type="project" value="UniProtKB-UniRule"/>
</dbReference>
<evidence type="ECO:0000256" key="1">
    <source>
        <dbReference type="ARBA" id="ARBA00002324"/>
    </source>
</evidence>
<dbReference type="EMBL" id="UHDS01000001">
    <property type="protein sequence ID" value="SUM54978.1"/>
    <property type="molecule type" value="Genomic_DNA"/>
</dbReference>
<comment type="pathway">
    <text evidence="2 10">Cofactor biosynthesis; NAD(+) biosynthesis; deamido-NAD(+) from nicotinate D-ribonucleotide: step 1/1.</text>
</comment>
<sequence length="191" mass="22103">MAQSIVLYGGQFNPIHTAHMVVASEVNHVIQPDIFYFIPSYMSPLKAHTDYLDARYRIDMIQCAINELGFGSICLDEIERKGQSYTYHTIKHILDKHPNAKLYFVIGTDQYNQLEKWYKIEALKSIVTFVIVNREKSNQEVTSNMLAINIPRVDISSTLIRNRVKQNNNIQMLVSQSVEKYIREEGLYENG</sequence>
<evidence type="ECO:0000256" key="2">
    <source>
        <dbReference type="ARBA" id="ARBA00005019"/>
    </source>
</evidence>
<reference evidence="13 15" key="1">
    <citation type="journal article" date="2016" name="Front. Microbiol.">
        <title>Comprehensive Phylogenetic Analysis of Bovine Non-aureus Staphylococci Species Based on Whole-Genome Sequencing.</title>
        <authorList>
            <person name="Naushad S."/>
            <person name="Barkema H.W."/>
            <person name="Luby C."/>
            <person name="Condas L.A."/>
            <person name="Nobrega D.B."/>
            <person name="Carson D.A."/>
            <person name="De Buck J."/>
        </authorList>
    </citation>
    <scope>NUCLEOTIDE SEQUENCE [LARGE SCALE GENOMIC DNA]</scope>
    <source>
        <strain evidence="13 15">SNUC 4337</strain>
    </source>
</reference>
<dbReference type="Pfam" id="PF01467">
    <property type="entry name" value="CTP_transf_like"/>
    <property type="match status" value="1"/>
</dbReference>
<dbReference type="EC" id="2.7.7.18" evidence="10"/>
<organism evidence="13 15">
    <name type="scientific">Staphylococcus nepalensis</name>
    <dbReference type="NCBI Taxonomy" id="214473"/>
    <lineage>
        <taxon>Bacteria</taxon>
        <taxon>Bacillati</taxon>
        <taxon>Bacillota</taxon>
        <taxon>Bacilli</taxon>
        <taxon>Bacillales</taxon>
        <taxon>Staphylococcaceae</taxon>
        <taxon>Staphylococcus</taxon>
    </lineage>
</organism>
<dbReference type="UniPathway" id="UPA00253">
    <property type="reaction ID" value="UER00332"/>
</dbReference>
<dbReference type="InterPro" id="IPR004821">
    <property type="entry name" value="Cyt_trans-like"/>
</dbReference>
<dbReference type="OrthoDB" id="5295945at2"/>
<protein>
    <recommendedName>
        <fullName evidence="10">Probable nicotinate-nucleotide adenylyltransferase</fullName>
        <ecNumber evidence="10">2.7.7.18</ecNumber>
    </recommendedName>
    <alternativeName>
        <fullName evidence="10">Deamido-NAD(+) diphosphorylase</fullName>
    </alternativeName>
    <alternativeName>
        <fullName evidence="10">Deamido-NAD(+) pyrophosphorylase</fullName>
    </alternativeName>
    <alternativeName>
        <fullName evidence="10">Nicotinate mononucleotide adenylyltransferase</fullName>
        <shortName evidence="10">NaMN adenylyltransferase</shortName>
    </alternativeName>
</protein>
<dbReference type="PANTHER" id="PTHR39321">
    <property type="entry name" value="NICOTINATE-NUCLEOTIDE ADENYLYLTRANSFERASE-RELATED"/>
    <property type="match status" value="1"/>
</dbReference>
<proteinExistence type="inferred from homology"/>
<evidence type="ECO:0000256" key="6">
    <source>
        <dbReference type="ARBA" id="ARBA00022741"/>
    </source>
</evidence>
<keyword evidence="4 10" id="KW-0808">Transferase</keyword>
<evidence type="ECO:0000313" key="14">
    <source>
        <dbReference type="EMBL" id="SUM54978.1"/>
    </source>
</evidence>
<dbReference type="SUPFAM" id="SSF52374">
    <property type="entry name" value="Nucleotidylyl transferase"/>
    <property type="match status" value="1"/>
</dbReference>
<keyword evidence="8 10" id="KW-0520">NAD</keyword>
<reference evidence="13" key="2">
    <citation type="submission" date="2018-03" db="EMBL/GenBank/DDBJ databases">
        <authorList>
            <person name="Keele B.F."/>
        </authorList>
    </citation>
    <scope>NUCLEOTIDE SEQUENCE</scope>
    <source>
        <strain evidence="13">SNUC 4337</strain>
    </source>
</reference>
<evidence type="ECO:0000256" key="8">
    <source>
        <dbReference type="ARBA" id="ARBA00023027"/>
    </source>
</evidence>
<keyword evidence="6 10" id="KW-0547">Nucleotide-binding</keyword>
<dbReference type="InterPro" id="IPR005248">
    <property type="entry name" value="NadD/NMNAT"/>
</dbReference>
<dbReference type="Proteomes" id="UP000240400">
    <property type="component" value="Unassembled WGS sequence"/>
</dbReference>
<dbReference type="EMBL" id="JAFNLT010000001">
    <property type="protein sequence ID" value="MBO1226065.1"/>
    <property type="molecule type" value="Genomic_DNA"/>
</dbReference>
<name>A0A2T4SAU7_9STAP</name>
<dbReference type="Gene3D" id="3.40.50.620">
    <property type="entry name" value="HUPs"/>
    <property type="match status" value="1"/>
</dbReference>
<keyword evidence="3 10" id="KW-0662">Pyridine nucleotide biosynthesis</keyword>
<evidence type="ECO:0000256" key="9">
    <source>
        <dbReference type="ARBA" id="ARBA00048721"/>
    </source>
</evidence>
<evidence type="ECO:0000256" key="5">
    <source>
        <dbReference type="ARBA" id="ARBA00022695"/>
    </source>
</evidence>